<proteinExistence type="predicted"/>
<organism evidence="1 2">
    <name type="scientific">Thelephora ganbajun</name>
    <name type="common">Ganba fungus</name>
    <dbReference type="NCBI Taxonomy" id="370292"/>
    <lineage>
        <taxon>Eukaryota</taxon>
        <taxon>Fungi</taxon>
        <taxon>Dikarya</taxon>
        <taxon>Basidiomycota</taxon>
        <taxon>Agaricomycotina</taxon>
        <taxon>Agaricomycetes</taxon>
        <taxon>Thelephorales</taxon>
        <taxon>Thelephoraceae</taxon>
        <taxon>Thelephora</taxon>
    </lineage>
</organism>
<dbReference type="Proteomes" id="UP000886501">
    <property type="component" value="Unassembled WGS sequence"/>
</dbReference>
<keyword evidence="2" id="KW-1185">Reference proteome</keyword>
<name>A0ACB6ZTI6_THEGA</name>
<gene>
    <name evidence="1" type="ORF">BDM02DRAFT_3126008</name>
</gene>
<reference evidence="1" key="1">
    <citation type="submission" date="2019-10" db="EMBL/GenBank/DDBJ databases">
        <authorList>
            <consortium name="DOE Joint Genome Institute"/>
            <person name="Kuo A."/>
            <person name="Miyauchi S."/>
            <person name="Kiss E."/>
            <person name="Drula E."/>
            <person name="Kohler A."/>
            <person name="Sanchez-Garcia M."/>
            <person name="Andreopoulos B."/>
            <person name="Barry K.W."/>
            <person name="Bonito G."/>
            <person name="Buee M."/>
            <person name="Carver A."/>
            <person name="Chen C."/>
            <person name="Cichocki N."/>
            <person name="Clum A."/>
            <person name="Culley D."/>
            <person name="Crous P.W."/>
            <person name="Fauchery L."/>
            <person name="Girlanda M."/>
            <person name="Hayes R."/>
            <person name="Keri Z."/>
            <person name="Labutti K."/>
            <person name="Lipzen A."/>
            <person name="Lombard V."/>
            <person name="Magnuson J."/>
            <person name="Maillard F."/>
            <person name="Morin E."/>
            <person name="Murat C."/>
            <person name="Nolan M."/>
            <person name="Ohm R."/>
            <person name="Pangilinan J."/>
            <person name="Pereira M."/>
            <person name="Perotto S."/>
            <person name="Peter M."/>
            <person name="Riley R."/>
            <person name="Sitrit Y."/>
            <person name="Stielow B."/>
            <person name="Szollosi G."/>
            <person name="Zifcakova L."/>
            <person name="Stursova M."/>
            <person name="Spatafora J.W."/>
            <person name="Tedersoo L."/>
            <person name="Vaario L.-M."/>
            <person name="Yamada A."/>
            <person name="Yan M."/>
            <person name="Wang P."/>
            <person name="Xu J."/>
            <person name="Bruns T."/>
            <person name="Baldrian P."/>
            <person name="Vilgalys R."/>
            <person name="Henrissat B."/>
            <person name="Grigoriev I.V."/>
            <person name="Hibbett D."/>
            <person name="Nagy L.G."/>
            <person name="Martin F.M."/>
        </authorList>
    </citation>
    <scope>NUCLEOTIDE SEQUENCE</scope>
    <source>
        <strain evidence="1">P2</strain>
    </source>
</reference>
<evidence type="ECO:0000313" key="2">
    <source>
        <dbReference type="Proteomes" id="UP000886501"/>
    </source>
</evidence>
<sequence>MPDNNRAVNFGAGPSALPLSVLQKASTNILNFQNTGIGITELSHRSKEFTGLLADLEARIRKQLDVPPTHKIIFTQGGGTGQFSAVVYNLLARHRLLYPELGDDERRLEYVLTGSWSKRAMEEAKRLCASPRGVGGNARVVVDARAFSKDGKSFDNIPPHAEYQFSPYTAASLVHLRTRPPPPALIYYCENETVDGVQFSDDLESPQSFPFGLLFPPDSDNEERGGHRPLLPLVGDYSSSFMSRPIPRLADHAVIFAGAQKNLGPAGLTIVIVRQDCLVDADAAAKLGAAPIPLTFAYKTIADSNSVYNTPSVFAIYVAELVMKNIEREGGLARYEQVNRRKKQKLYGIVEEGEEAGVLRRKVQEGSESWMNVVFEVLGKDGLASKEAEQRFIDGASQKGMLGLKGHRSVGGIRASIYNAITEDNVESLVVYTTEFIQAEKDARCEMYGQPLSRNEACGVGQGLETASDGELF</sequence>
<keyword evidence="1" id="KW-0032">Aminotransferase</keyword>
<protein>
    <submittedName>
        <fullName evidence="1">Phosphoserine aminotransferase</fullName>
    </submittedName>
</protein>
<reference evidence="1" key="2">
    <citation type="journal article" date="2020" name="Nat. Commun.">
        <title>Large-scale genome sequencing of mycorrhizal fungi provides insights into the early evolution of symbiotic traits.</title>
        <authorList>
            <person name="Miyauchi S."/>
            <person name="Kiss E."/>
            <person name="Kuo A."/>
            <person name="Drula E."/>
            <person name="Kohler A."/>
            <person name="Sanchez-Garcia M."/>
            <person name="Morin E."/>
            <person name="Andreopoulos B."/>
            <person name="Barry K.W."/>
            <person name="Bonito G."/>
            <person name="Buee M."/>
            <person name="Carver A."/>
            <person name="Chen C."/>
            <person name="Cichocki N."/>
            <person name="Clum A."/>
            <person name="Culley D."/>
            <person name="Crous P.W."/>
            <person name="Fauchery L."/>
            <person name="Girlanda M."/>
            <person name="Hayes R.D."/>
            <person name="Keri Z."/>
            <person name="LaButti K."/>
            <person name="Lipzen A."/>
            <person name="Lombard V."/>
            <person name="Magnuson J."/>
            <person name="Maillard F."/>
            <person name="Murat C."/>
            <person name="Nolan M."/>
            <person name="Ohm R.A."/>
            <person name="Pangilinan J."/>
            <person name="Pereira M.F."/>
            <person name="Perotto S."/>
            <person name="Peter M."/>
            <person name="Pfister S."/>
            <person name="Riley R."/>
            <person name="Sitrit Y."/>
            <person name="Stielow J.B."/>
            <person name="Szollosi G."/>
            <person name="Zifcakova L."/>
            <person name="Stursova M."/>
            <person name="Spatafora J.W."/>
            <person name="Tedersoo L."/>
            <person name="Vaario L.M."/>
            <person name="Yamada A."/>
            <person name="Yan M."/>
            <person name="Wang P."/>
            <person name="Xu J."/>
            <person name="Bruns T."/>
            <person name="Baldrian P."/>
            <person name="Vilgalys R."/>
            <person name="Dunand C."/>
            <person name="Henrissat B."/>
            <person name="Grigoriev I.V."/>
            <person name="Hibbett D."/>
            <person name="Nagy L.G."/>
            <person name="Martin F.M."/>
        </authorList>
    </citation>
    <scope>NUCLEOTIDE SEQUENCE</scope>
    <source>
        <strain evidence="1">P2</strain>
    </source>
</reference>
<keyword evidence="1" id="KW-0808">Transferase</keyword>
<accession>A0ACB6ZTI6</accession>
<evidence type="ECO:0000313" key="1">
    <source>
        <dbReference type="EMBL" id="KAF9652852.1"/>
    </source>
</evidence>
<comment type="caution">
    <text evidence="1">The sequence shown here is derived from an EMBL/GenBank/DDBJ whole genome shotgun (WGS) entry which is preliminary data.</text>
</comment>
<dbReference type="EMBL" id="MU117966">
    <property type="protein sequence ID" value="KAF9652852.1"/>
    <property type="molecule type" value="Genomic_DNA"/>
</dbReference>